<comment type="caution">
    <text evidence="3">The sequence shown here is derived from an EMBL/GenBank/DDBJ whole genome shotgun (WGS) entry which is preliminary data.</text>
</comment>
<dbReference type="InterPro" id="IPR006645">
    <property type="entry name" value="NGN-like_dom"/>
</dbReference>
<dbReference type="Proteomes" id="UP000253792">
    <property type="component" value="Unassembled WGS sequence"/>
</dbReference>
<dbReference type="RefSeq" id="WP_114620053.1">
    <property type="nucleotide sequence ID" value="NZ_DBEZZD010000084.1"/>
</dbReference>
<organism evidence="3 4">
    <name type="scientific">Senegalimassilia anaerobia</name>
    <dbReference type="NCBI Taxonomy" id="1473216"/>
    <lineage>
        <taxon>Bacteria</taxon>
        <taxon>Bacillati</taxon>
        <taxon>Actinomycetota</taxon>
        <taxon>Coriobacteriia</taxon>
        <taxon>Coriobacteriales</taxon>
        <taxon>Coriobacteriaceae</taxon>
        <taxon>Senegalimassilia</taxon>
    </lineage>
</organism>
<evidence type="ECO:0000256" key="1">
    <source>
        <dbReference type="ARBA" id="ARBA00023163"/>
    </source>
</evidence>
<reference evidence="3 4" key="1">
    <citation type="journal article" date="2018" name="Elife">
        <title>Discovery and characterization of a prevalent human gut bacterial enzyme sufficient for the inactivation of a family of plant toxins.</title>
        <authorList>
            <person name="Koppel N."/>
            <person name="Bisanz J.E."/>
            <person name="Pandelia M.E."/>
            <person name="Turnbaugh P.J."/>
            <person name="Balskus E.P."/>
        </authorList>
    </citation>
    <scope>NUCLEOTIDE SEQUENCE [LARGE SCALE GENOMIC DNA]</scope>
    <source>
        <strain evidence="4">anaerobia AP69FAA</strain>
    </source>
</reference>
<keyword evidence="1" id="KW-0804">Transcription</keyword>
<evidence type="ECO:0000259" key="2">
    <source>
        <dbReference type="Pfam" id="PF02357"/>
    </source>
</evidence>
<dbReference type="GO" id="GO:0006355">
    <property type="term" value="P:regulation of DNA-templated transcription"/>
    <property type="evidence" value="ECO:0007669"/>
    <property type="project" value="InterPro"/>
</dbReference>
<dbReference type="SUPFAM" id="SSF82679">
    <property type="entry name" value="N-utilization substance G protein NusG, N-terminal domain"/>
    <property type="match status" value="1"/>
</dbReference>
<dbReference type="OrthoDB" id="1681764at2"/>
<dbReference type="AlphaFoldDB" id="A0A369LEG3"/>
<dbReference type="EMBL" id="PPTP01000001">
    <property type="protein sequence ID" value="RDB57564.1"/>
    <property type="molecule type" value="Genomic_DNA"/>
</dbReference>
<dbReference type="STRING" id="1034345.GCA_000236865_01276"/>
<dbReference type="Pfam" id="PF02357">
    <property type="entry name" value="NusG"/>
    <property type="match status" value="1"/>
</dbReference>
<evidence type="ECO:0000313" key="3">
    <source>
        <dbReference type="EMBL" id="RDB57564.1"/>
    </source>
</evidence>
<name>A0A369LEG3_9ACTN</name>
<dbReference type="Gene3D" id="3.30.70.940">
    <property type="entry name" value="NusG, N-terminal domain"/>
    <property type="match status" value="1"/>
</dbReference>
<keyword evidence="4" id="KW-1185">Reference proteome</keyword>
<dbReference type="InterPro" id="IPR036735">
    <property type="entry name" value="NGN_dom_sf"/>
</dbReference>
<dbReference type="InterPro" id="IPR047663">
    <property type="entry name" value="Transcription_antiterm_LoaP"/>
</dbReference>
<sequence>MWYVVQVETGREKTACDDIKQAADDVLDECFVPQYLTGKRRPDGTWIPSKERLFPGYLICVTSQVDELADKLRRVRSLTKILGNDNAFIPLTEDERAWVQKVTQKDQRTVGESVGYMEDGKLVIVEGPLKGREDWVRKVNHRKRLAYLEMPMGGRTVRAQAGLQMVSKTQGKLLDREK</sequence>
<proteinExistence type="predicted"/>
<accession>A0A369LEG3</accession>
<gene>
    <name evidence="3" type="ORF">C1880_01745</name>
</gene>
<evidence type="ECO:0000313" key="4">
    <source>
        <dbReference type="Proteomes" id="UP000253792"/>
    </source>
</evidence>
<protein>
    <submittedName>
        <fullName evidence="3">Antitermination protein NusG</fullName>
    </submittedName>
</protein>
<dbReference type="NCBIfam" id="NF033641">
    <property type="entry name" value="antiterm_LoaP"/>
    <property type="match status" value="1"/>
</dbReference>
<dbReference type="GO" id="GO:0006354">
    <property type="term" value="P:DNA-templated transcription elongation"/>
    <property type="evidence" value="ECO:0007669"/>
    <property type="project" value="InterPro"/>
</dbReference>
<feature type="domain" description="NusG-like N-terminal" evidence="2">
    <location>
        <begin position="2"/>
        <end position="96"/>
    </location>
</feature>